<dbReference type="GO" id="GO:0033615">
    <property type="term" value="P:mitochondrial proton-transporting ATP synthase complex assembly"/>
    <property type="evidence" value="ECO:0007669"/>
    <property type="project" value="EnsemblFungi"/>
</dbReference>
<dbReference type="HOGENOM" id="CLU_047290_2_0_1"/>
<dbReference type="PANTHER" id="PTHR28106:SF1">
    <property type="entry name" value="MITOCHONDRIAL ATPASE COMPLEX SUBUNIT ATP10"/>
    <property type="match status" value="1"/>
</dbReference>
<name>H2ANS8_KAZAF</name>
<dbReference type="RefSeq" id="XP_003955163.1">
    <property type="nucleotide sequence ID" value="XM_003955114.1"/>
</dbReference>
<dbReference type="Proteomes" id="UP000005220">
    <property type="component" value="Chromosome 1"/>
</dbReference>
<sequence length="262" mass="30411">MLVSKRLLSTTFQPRFLDKFFKPVVEASNPRKHEVKTLIRPVGLVSPPTPHTKYSKGNSFKDLFDEEKTAKRTEELSREMSYSAMYDMHTFRQTNGKLFLSPKAYWRKDRALYFPHIVGKSLANKKLSIEEVLKGKLSVVRMFSNSAGNDLTLQYLKRIQNTKELQFINIHWVENVLKSAIVKLSKWNIKNNVPKESHKDYFICSRSQLPFTIRDELKINNMYTGYLFLVDKDLKIRWLGCGGATTLDQEILANSIEGLLKE</sequence>
<evidence type="ECO:0000313" key="1">
    <source>
        <dbReference type="EMBL" id="CCF56028.1"/>
    </source>
</evidence>
<dbReference type="Pfam" id="PF05176">
    <property type="entry name" value="ATP-synt_10"/>
    <property type="match status" value="1"/>
</dbReference>
<dbReference type="FunCoup" id="H2ANS8">
    <property type="interactions" value="171"/>
</dbReference>
<gene>
    <name evidence="1" type="primary">KAFR0A05930</name>
    <name evidence="1" type="ORF">KAFR_0A05930</name>
</gene>
<organism evidence="1 2">
    <name type="scientific">Kazachstania africana (strain ATCC 22294 / BCRC 22015 / CBS 2517 / CECT 1963 / NBRC 1671 / NRRL Y-8276)</name>
    <name type="common">Yeast</name>
    <name type="synonym">Kluyveromyces africanus</name>
    <dbReference type="NCBI Taxonomy" id="1071382"/>
    <lineage>
        <taxon>Eukaryota</taxon>
        <taxon>Fungi</taxon>
        <taxon>Dikarya</taxon>
        <taxon>Ascomycota</taxon>
        <taxon>Saccharomycotina</taxon>
        <taxon>Saccharomycetes</taxon>
        <taxon>Saccharomycetales</taxon>
        <taxon>Saccharomycetaceae</taxon>
        <taxon>Kazachstania</taxon>
    </lineage>
</organism>
<evidence type="ECO:0000313" key="2">
    <source>
        <dbReference type="Proteomes" id="UP000005220"/>
    </source>
</evidence>
<dbReference type="GeneID" id="13886186"/>
<dbReference type="STRING" id="1071382.H2ANS8"/>
<proteinExistence type="predicted"/>
<dbReference type="InParanoid" id="H2ANS8"/>
<dbReference type="AlphaFoldDB" id="H2ANS8"/>
<keyword evidence="2" id="KW-1185">Reference proteome</keyword>
<dbReference type="InterPro" id="IPR007849">
    <property type="entry name" value="ATP10"/>
</dbReference>
<evidence type="ECO:0008006" key="3">
    <source>
        <dbReference type="Google" id="ProtNLM"/>
    </source>
</evidence>
<dbReference type="KEGG" id="kaf:KAFR_0A05930"/>
<dbReference type="GO" id="GO:0051082">
    <property type="term" value="F:unfolded protein binding"/>
    <property type="evidence" value="ECO:0007669"/>
    <property type="project" value="EnsemblFungi"/>
</dbReference>
<accession>H2ANS8</accession>
<dbReference type="PANTHER" id="PTHR28106">
    <property type="entry name" value="MITOCHONDRIAL ATPASE COMPLEX SUBUNIT ATP10"/>
    <property type="match status" value="1"/>
</dbReference>
<dbReference type="GO" id="GO:0005743">
    <property type="term" value="C:mitochondrial inner membrane"/>
    <property type="evidence" value="ECO:0007669"/>
    <property type="project" value="EnsemblFungi"/>
</dbReference>
<reference evidence="1 2" key="1">
    <citation type="journal article" date="2011" name="Proc. Natl. Acad. Sci. U.S.A.">
        <title>Evolutionary erosion of yeast sex chromosomes by mating-type switching accidents.</title>
        <authorList>
            <person name="Gordon J.L."/>
            <person name="Armisen D."/>
            <person name="Proux-Wera E."/>
            <person name="Oheigeartaigh S.S."/>
            <person name="Byrne K.P."/>
            <person name="Wolfe K.H."/>
        </authorList>
    </citation>
    <scope>NUCLEOTIDE SEQUENCE [LARGE SCALE GENOMIC DNA]</scope>
    <source>
        <strain evidence="2">ATCC 22294 / BCRC 22015 / CBS 2517 / CECT 1963 / NBRC 1671 / NRRL Y-8276</strain>
    </source>
</reference>
<dbReference type="OrthoDB" id="17089at2759"/>
<dbReference type="EMBL" id="HE650821">
    <property type="protein sequence ID" value="CCF56028.1"/>
    <property type="molecule type" value="Genomic_DNA"/>
</dbReference>
<protein>
    <recommendedName>
        <fullName evidence="3">Mitochondrial ATPase complex subunit ATP10</fullName>
    </recommendedName>
</protein>
<dbReference type="eggNOG" id="KOG4614">
    <property type="taxonomic scope" value="Eukaryota"/>
</dbReference>